<dbReference type="EMBL" id="PVWK01000014">
    <property type="protein sequence ID" value="PSB34406.1"/>
    <property type="molecule type" value="Genomic_DNA"/>
</dbReference>
<dbReference type="Gene3D" id="3.40.50.300">
    <property type="entry name" value="P-loop containing nucleotide triphosphate hydrolases"/>
    <property type="match status" value="1"/>
</dbReference>
<evidence type="ECO:0000256" key="3">
    <source>
        <dbReference type="ARBA" id="ARBA00022840"/>
    </source>
</evidence>
<evidence type="ECO:0000313" key="6">
    <source>
        <dbReference type="Proteomes" id="UP000239576"/>
    </source>
</evidence>
<evidence type="ECO:0000256" key="2">
    <source>
        <dbReference type="ARBA" id="ARBA00022741"/>
    </source>
</evidence>
<accession>A0A2T1ENU9</accession>
<dbReference type="InterPro" id="IPR050221">
    <property type="entry name" value="26S_Proteasome_ATPase"/>
</dbReference>
<evidence type="ECO:0000256" key="1">
    <source>
        <dbReference type="ARBA" id="ARBA00006914"/>
    </source>
</evidence>
<reference evidence="6" key="1">
    <citation type="submission" date="2018-02" db="EMBL/GenBank/DDBJ databases">
        <authorList>
            <person name="Moore K."/>
            <person name="Momper L."/>
        </authorList>
    </citation>
    <scope>NUCLEOTIDE SEQUENCE [LARGE SCALE GENOMIC DNA]</scope>
    <source>
        <strain evidence="6">ULC18</strain>
    </source>
</reference>
<dbReference type="Proteomes" id="UP000239576">
    <property type="component" value="Unassembled WGS sequence"/>
</dbReference>
<reference evidence="5 6" key="2">
    <citation type="submission" date="2018-03" db="EMBL/GenBank/DDBJ databases">
        <title>The ancient ancestry and fast evolution of plastids.</title>
        <authorList>
            <person name="Moore K.R."/>
            <person name="Magnabosco C."/>
            <person name="Momper L."/>
            <person name="Gold D.A."/>
            <person name="Bosak T."/>
            <person name="Fournier G.P."/>
        </authorList>
    </citation>
    <scope>NUCLEOTIDE SEQUENCE [LARGE SCALE GENOMIC DNA]</scope>
    <source>
        <strain evidence="5 6">ULC18</strain>
    </source>
</reference>
<comment type="caution">
    <text evidence="5">The sequence shown here is derived from an EMBL/GenBank/DDBJ whole genome shotgun (WGS) entry which is preliminary data.</text>
</comment>
<gene>
    <name evidence="5" type="ORF">C7B82_02775</name>
</gene>
<dbReference type="AlphaFoldDB" id="A0A2T1ENU9"/>
<keyword evidence="3 5" id="KW-0067">ATP-binding</keyword>
<dbReference type="GO" id="GO:0005524">
    <property type="term" value="F:ATP binding"/>
    <property type="evidence" value="ECO:0007669"/>
    <property type="project" value="UniProtKB-KW"/>
</dbReference>
<dbReference type="GO" id="GO:0016887">
    <property type="term" value="F:ATP hydrolysis activity"/>
    <property type="evidence" value="ECO:0007669"/>
    <property type="project" value="InterPro"/>
</dbReference>
<comment type="similarity">
    <text evidence="1">Belongs to the AAA ATPase family.</text>
</comment>
<dbReference type="InterPro" id="IPR003959">
    <property type="entry name" value="ATPase_AAA_core"/>
</dbReference>
<evidence type="ECO:0000259" key="4">
    <source>
        <dbReference type="SMART" id="SM00382"/>
    </source>
</evidence>
<dbReference type="SMART" id="SM00382">
    <property type="entry name" value="AAA"/>
    <property type="match status" value="1"/>
</dbReference>
<dbReference type="PANTHER" id="PTHR23073">
    <property type="entry name" value="26S PROTEASOME REGULATORY SUBUNIT"/>
    <property type="match status" value="1"/>
</dbReference>
<feature type="domain" description="AAA+ ATPase" evidence="4">
    <location>
        <begin position="486"/>
        <end position="618"/>
    </location>
</feature>
<dbReference type="OrthoDB" id="9806903at2"/>
<dbReference type="InterPro" id="IPR003593">
    <property type="entry name" value="AAA+_ATPase"/>
</dbReference>
<protein>
    <submittedName>
        <fullName evidence="5">ATP-binding protein</fullName>
    </submittedName>
</protein>
<name>A0A2T1ENU9_9CYAN</name>
<dbReference type="InterPro" id="IPR054472">
    <property type="entry name" value="WHD"/>
</dbReference>
<keyword evidence="2" id="KW-0547">Nucleotide-binding</keyword>
<dbReference type="CDD" id="cd19481">
    <property type="entry name" value="RecA-like_protease"/>
    <property type="match status" value="1"/>
</dbReference>
<organism evidence="5 6">
    <name type="scientific">Stenomitos frigidus ULC18</name>
    <dbReference type="NCBI Taxonomy" id="2107698"/>
    <lineage>
        <taxon>Bacteria</taxon>
        <taxon>Bacillati</taxon>
        <taxon>Cyanobacteriota</taxon>
        <taxon>Cyanophyceae</taxon>
        <taxon>Leptolyngbyales</taxon>
        <taxon>Leptolyngbyaceae</taxon>
        <taxon>Stenomitos</taxon>
    </lineage>
</organism>
<keyword evidence="6" id="KW-1185">Reference proteome</keyword>
<dbReference type="InterPro" id="IPR027417">
    <property type="entry name" value="P-loop_NTPase"/>
</dbReference>
<dbReference type="Pfam" id="PF22977">
    <property type="entry name" value="WHD"/>
    <property type="match status" value="1"/>
</dbReference>
<dbReference type="Pfam" id="PF00004">
    <property type="entry name" value="AAA"/>
    <property type="match status" value="1"/>
</dbReference>
<proteinExistence type="inferred from homology"/>
<evidence type="ECO:0000313" key="5">
    <source>
        <dbReference type="EMBL" id="PSB34406.1"/>
    </source>
</evidence>
<dbReference type="SUPFAM" id="SSF52540">
    <property type="entry name" value="P-loop containing nucleoside triphosphate hydrolases"/>
    <property type="match status" value="2"/>
</dbReference>
<sequence>MMPSAFNPPLEELLPALHLLDGLLDRSMQLTETLHPSSTGATQALPNPDQLRQIELALPPGYPRYSPAQSPDLPSSQIESSSRLGLLQHQFGFTPFDLDILLIALAPELDRRYEQIYAYLQQDGRGIRPSVNLVLNLLCPTATEKLQQRSHFAPNAPLRHHTLLHLTPPQPTNHSSLLAQEISLDPAIVRYLLDETGLDADLSPGCTLLSVSDPPDLDNLPAALVQRIQALSNHPPTTHPLRLYLQSVDAVATRQFAQGLAHQLKRPLLTVDLDALMQQPEQLRQRLHHIGRDAWLQNTLLYLHPVDRLHQDSSIPLYPLLINLLTDTDIPIVVAGSQPWQPSGDRSLGMVTLPIAAPDFGDRHTCWSTHLARAGLTVEPSTLTTLADQFRLTATQIQAAIATTQNHLAYGLTSPALEATLFQSARNQSGHALAKLTQPIQPRYTWEDLVLPPVQFEQLQEICIHLKHRHTVFETWGFNRKLSLGKGVNALFAGPPGTGKTMAAEVIAKALQLDLYRIDLSQVVSKYIGETEKNLNQIFTAAANANAILLFDEADALFGKRTEIKDSHDRYANIEVGYLLQQMEAYEGLAILTTNLKGNLDEAFTRRLRFIVDFPFPSVQERYQIWQKIWPILIPFDSNINWKALAEKFDITGGNIRNIALAAAFLAAEDGENLSIFHIKRAIRREYQKMGKPLMNSEFADL</sequence>